<name>X0TYL8_9ZZZZ</name>
<dbReference type="GO" id="GO:0008270">
    <property type="term" value="F:zinc ion binding"/>
    <property type="evidence" value="ECO:0007669"/>
    <property type="project" value="InterPro"/>
</dbReference>
<keyword evidence="2" id="KW-0862">Zinc</keyword>
<dbReference type="InterPro" id="IPR002328">
    <property type="entry name" value="ADH_Zn_CS"/>
</dbReference>
<reference evidence="6" key="1">
    <citation type="journal article" date="2014" name="Front. Microbiol.">
        <title>High frequency of phylogenetically diverse reductive dehalogenase-homologous genes in deep subseafloor sedimentary metagenomes.</title>
        <authorList>
            <person name="Kawai M."/>
            <person name="Futagami T."/>
            <person name="Toyoda A."/>
            <person name="Takaki Y."/>
            <person name="Nishi S."/>
            <person name="Hori S."/>
            <person name="Arai W."/>
            <person name="Tsubouchi T."/>
            <person name="Morono Y."/>
            <person name="Uchiyama I."/>
            <person name="Ito T."/>
            <person name="Fujiyama A."/>
            <person name="Inagaki F."/>
            <person name="Takami H."/>
        </authorList>
    </citation>
    <scope>NUCLEOTIDE SEQUENCE</scope>
    <source>
        <strain evidence="6">Expedition CK06-06</strain>
    </source>
</reference>
<keyword evidence="1" id="KW-0479">Metal-binding</keyword>
<evidence type="ECO:0008006" key="7">
    <source>
        <dbReference type="Google" id="ProtNLM"/>
    </source>
</evidence>
<dbReference type="PANTHER" id="PTHR43401">
    <property type="entry name" value="L-THREONINE 3-DEHYDROGENASE"/>
    <property type="match status" value="1"/>
</dbReference>
<keyword evidence="3" id="KW-0560">Oxidoreductase</keyword>
<dbReference type="GO" id="GO:0016491">
    <property type="term" value="F:oxidoreductase activity"/>
    <property type="evidence" value="ECO:0007669"/>
    <property type="project" value="UniProtKB-KW"/>
</dbReference>
<dbReference type="SUPFAM" id="SSF50129">
    <property type="entry name" value="GroES-like"/>
    <property type="match status" value="1"/>
</dbReference>
<evidence type="ECO:0000256" key="2">
    <source>
        <dbReference type="ARBA" id="ARBA00022833"/>
    </source>
</evidence>
<dbReference type="EMBL" id="BARS01003333">
    <property type="protein sequence ID" value="GAF81250.1"/>
    <property type="molecule type" value="Genomic_DNA"/>
</dbReference>
<dbReference type="InterPro" id="IPR050129">
    <property type="entry name" value="Zn_alcohol_dh"/>
</dbReference>
<feature type="domain" description="Alcohol dehydrogenase-like C-terminal" evidence="4">
    <location>
        <begin position="176"/>
        <end position="307"/>
    </location>
</feature>
<proteinExistence type="predicted"/>
<organism evidence="6">
    <name type="scientific">marine sediment metagenome</name>
    <dbReference type="NCBI Taxonomy" id="412755"/>
    <lineage>
        <taxon>unclassified sequences</taxon>
        <taxon>metagenomes</taxon>
        <taxon>ecological metagenomes</taxon>
    </lineage>
</organism>
<dbReference type="CDD" id="cd08235">
    <property type="entry name" value="iditol_2_DH_like"/>
    <property type="match status" value="1"/>
</dbReference>
<accession>X0TYL8</accession>
<dbReference type="Gene3D" id="3.40.50.720">
    <property type="entry name" value="NAD(P)-binding Rossmann-like Domain"/>
    <property type="match status" value="1"/>
</dbReference>
<dbReference type="SUPFAM" id="SSF51735">
    <property type="entry name" value="NAD(P)-binding Rossmann-fold domains"/>
    <property type="match status" value="1"/>
</dbReference>
<dbReference type="PROSITE" id="PS00059">
    <property type="entry name" value="ADH_ZINC"/>
    <property type="match status" value="1"/>
</dbReference>
<dbReference type="Pfam" id="PF08240">
    <property type="entry name" value="ADH_N"/>
    <property type="match status" value="1"/>
</dbReference>
<evidence type="ECO:0000256" key="3">
    <source>
        <dbReference type="ARBA" id="ARBA00023002"/>
    </source>
</evidence>
<gene>
    <name evidence="6" type="ORF">S01H1_06454</name>
</gene>
<sequence>MQAVVLEDIGKLSVETVDKPKCPADGILIKVEACAICATDVKVFRYGHRLIKPPRITGHELAGTIVEVGKEVEGYRQGDRVTVAPAVPCGRCYYCQRGLQATCAEPTAIGYHYDGGFAEYMVVPPQAVRNDCVNVLADNVSFEAAALTEPLAAILHCQEVSRVNLGDTVVIIGAGPLGCMQAWVARTHGAATVVMVDISSERLKMAQIARADAYIDASKEDAVRQVLEIAEGRGAEVVIVSCSSGKAQEQALDMVCPQGKINFFGSLPKGNSTISIDGNIIHYKECSVSGAQGSAPRHNKLALDLIAKGIIRTDKLITHRLPLTEYLKGIAITEQGVGMKVMILPAKGR</sequence>
<dbReference type="Pfam" id="PF00107">
    <property type="entry name" value="ADH_zinc_N"/>
    <property type="match status" value="1"/>
</dbReference>
<evidence type="ECO:0000313" key="6">
    <source>
        <dbReference type="EMBL" id="GAF81250.1"/>
    </source>
</evidence>
<comment type="caution">
    <text evidence="6">The sequence shown here is derived from an EMBL/GenBank/DDBJ whole genome shotgun (WGS) entry which is preliminary data.</text>
</comment>
<dbReference type="AlphaFoldDB" id="X0TYL8"/>
<evidence type="ECO:0000259" key="4">
    <source>
        <dbReference type="Pfam" id="PF00107"/>
    </source>
</evidence>
<dbReference type="InterPro" id="IPR013154">
    <property type="entry name" value="ADH-like_N"/>
</dbReference>
<dbReference type="InterPro" id="IPR013149">
    <property type="entry name" value="ADH-like_C"/>
</dbReference>
<evidence type="ECO:0000256" key="1">
    <source>
        <dbReference type="ARBA" id="ARBA00022723"/>
    </source>
</evidence>
<dbReference type="InterPro" id="IPR036291">
    <property type="entry name" value="NAD(P)-bd_dom_sf"/>
</dbReference>
<dbReference type="PANTHER" id="PTHR43401:SF2">
    <property type="entry name" value="L-THREONINE 3-DEHYDROGENASE"/>
    <property type="match status" value="1"/>
</dbReference>
<evidence type="ECO:0000259" key="5">
    <source>
        <dbReference type="Pfam" id="PF08240"/>
    </source>
</evidence>
<feature type="domain" description="Alcohol dehydrogenase-like N-terminal" evidence="5">
    <location>
        <begin position="25"/>
        <end position="127"/>
    </location>
</feature>
<protein>
    <recommendedName>
        <fullName evidence="7">Enoyl reductase (ER) domain-containing protein</fullName>
    </recommendedName>
</protein>
<dbReference type="InterPro" id="IPR011032">
    <property type="entry name" value="GroES-like_sf"/>
</dbReference>
<dbReference type="Gene3D" id="3.90.180.10">
    <property type="entry name" value="Medium-chain alcohol dehydrogenases, catalytic domain"/>
    <property type="match status" value="1"/>
</dbReference>